<feature type="domain" description="Methyltransferase small" evidence="6">
    <location>
        <begin position="116"/>
        <end position="203"/>
    </location>
</feature>
<dbReference type="InterPro" id="IPR019874">
    <property type="entry name" value="RF_methyltr_PrmC"/>
</dbReference>
<dbReference type="Pfam" id="PF17827">
    <property type="entry name" value="PrmC_N"/>
    <property type="match status" value="1"/>
</dbReference>
<comment type="similarity">
    <text evidence="5">Belongs to the protein N5-glutamine methyltransferase family. PrmC subfamily.</text>
</comment>
<evidence type="ECO:0000313" key="8">
    <source>
        <dbReference type="EMBL" id="GGE67628.1"/>
    </source>
</evidence>
<dbReference type="InterPro" id="IPR050320">
    <property type="entry name" value="N5-glutamine_MTase"/>
</dbReference>
<evidence type="ECO:0000256" key="3">
    <source>
        <dbReference type="ARBA" id="ARBA00022691"/>
    </source>
</evidence>
<organism evidence="8 9">
    <name type="scientific">Nesterenkonia cremea</name>
    <dbReference type="NCBI Taxonomy" id="1882340"/>
    <lineage>
        <taxon>Bacteria</taxon>
        <taxon>Bacillati</taxon>
        <taxon>Actinomycetota</taxon>
        <taxon>Actinomycetes</taxon>
        <taxon>Micrococcales</taxon>
        <taxon>Micrococcaceae</taxon>
        <taxon>Nesterenkonia</taxon>
    </lineage>
</organism>
<dbReference type="AlphaFoldDB" id="A0A917ENM7"/>
<feature type="binding site" evidence="5">
    <location>
        <begin position="200"/>
        <end position="203"/>
    </location>
    <ligand>
        <name>substrate</name>
    </ligand>
</feature>
<evidence type="ECO:0000256" key="1">
    <source>
        <dbReference type="ARBA" id="ARBA00022603"/>
    </source>
</evidence>
<dbReference type="Gene3D" id="3.40.50.150">
    <property type="entry name" value="Vaccinia Virus protein VP39"/>
    <property type="match status" value="1"/>
</dbReference>
<comment type="catalytic activity">
    <reaction evidence="4 5">
        <text>L-glutaminyl-[peptide chain release factor] + S-adenosyl-L-methionine = N(5)-methyl-L-glutaminyl-[peptide chain release factor] + S-adenosyl-L-homocysteine + H(+)</text>
        <dbReference type="Rhea" id="RHEA:42896"/>
        <dbReference type="Rhea" id="RHEA-COMP:10271"/>
        <dbReference type="Rhea" id="RHEA-COMP:10272"/>
        <dbReference type="ChEBI" id="CHEBI:15378"/>
        <dbReference type="ChEBI" id="CHEBI:30011"/>
        <dbReference type="ChEBI" id="CHEBI:57856"/>
        <dbReference type="ChEBI" id="CHEBI:59789"/>
        <dbReference type="ChEBI" id="CHEBI:61891"/>
        <dbReference type="EC" id="2.1.1.297"/>
    </reaction>
</comment>
<evidence type="ECO:0000256" key="5">
    <source>
        <dbReference type="HAMAP-Rule" id="MF_02126"/>
    </source>
</evidence>
<feature type="binding site" evidence="5">
    <location>
        <begin position="127"/>
        <end position="131"/>
    </location>
    <ligand>
        <name>S-adenosyl-L-methionine</name>
        <dbReference type="ChEBI" id="CHEBI:59789"/>
    </ligand>
</feature>
<dbReference type="InterPro" id="IPR004556">
    <property type="entry name" value="HemK-like"/>
</dbReference>
<feature type="binding site" evidence="5">
    <location>
        <position position="150"/>
    </location>
    <ligand>
        <name>S-adenosyl-L-methionine</name>
        <dbReference type="ChEBI" id="CHEBI:59789"/>
    </ligand>
</feature>
<keyword evidence="2 5" id="KW-0808">Transferase</keyword>
<dbReference type="Gene3D" id="1.10.8.10">
    <property type="entry name" value="DNA helicase RuvA subunit, C-terminal domain"/>
    <property type="match status" value="1"/>
</dbReference>
<reference evidence="8" key="1">
    <citation type="journal article" date="2014" name="Int. J. Syst. Evol. Microbiol.">
        <title>Complete genome sequence of Corynebacterium casei LMG S-19264T (=DSM 44701T), isolated from a smear-ripened cheese.</title>
        <authorList>
            <consortium name="US DOE Joint Genome Institute (JGI-PGF)"/>
            <person name="Walter F."/>
            <person name="Albersmeier A."/>
            <person name="Kalinowski J."/>
            <person name="Ruckert C."/>
        </authorList>
    </citation>
    <scope>NUCLEOTIDE SEQUENCE</scope>
    <source>
        <strain evidence="8">CGMCC 1.15388</strain>
    </source>
</reference>
<name>A0A917ENM7_9MICC</name>
<dbReference type="Pfam" id="PF05175">
    <property type="entry name" value="MTS"/>
    <property type="match status" value="1"/>
</dbReference>
<keyword evidence="9" id="KW-1185">Reference proteome</keyword>
<comment type="function">
    <text evidence="5">Methylates the class 1 translation termination release factors RF1/PrfA and RF2/PrfB on the glutamine residue of the universally conserved GGQ motif.</text>
</comment>
<evidence type="ECO:0000259" key="7">
    <source>
        <dbReference type="Pfam" id="PF17827"/>
    </source>
</evidence>
<evidence type="ECO:0000256" key="4">
    <source>
        <dbReference type="ARBA" id="ARBA00048391"/>
    </source>
</evidence>
<reference evidence="8" key="2">
    <citation type="submission" date="2020-09" db="EMBL/GenBank/DDBJ databases">
        <authorList>
            <person name="Sun Q."/>
            <person name="Zhou Y."/>
        </authorList>
    </citation>
    <scope>NUCLEOTIDE SEQUENCE</scope>
    <source>
        <strain evidence="8">CGMCC 1.15388</strain>
    </source>
</reference>
<dbReference type="PROSITE" id="PS00092">
    <property type="entry name" value="N6_MTASE"/>
    <property type="match status" value="1"/>
</dbReference>
<dbReference type="Proteomes" id="UP000633136">
    <property type="component" value="Unassembled WGS sequence"/>
</dbReference>
<dbReference type="EC" id="2.1.1.297" evidence="5"/>
<protein>
    <recommendedName>
        <fullName evidence="5">Release factor glutamine methyltransferase</fullName>
        <shortName evidence="5">RF MTase</shortName>
        <ecNumber evidence="5">2.1.1.297</ecNumber>
    </recommendedName>
    <alternativeName>
        <fullName evidence="5">N5-glutamine methyltransferase PrmC</fullName>
    </alternativeName>
    <alternativeName>
        <fullName evidence="5">Protein-(glutamine-N5) MTase PrmC</fullName>
    </alternativeName>
    <alternativeName>
        <fullName evidence="5">Protein-glutamine N-methyltransferase PrmC</fullName>
    </alternativeName>
</protein>
<dbReference type="HAMAP" id="MF_02126">
    <property type="entry name" value="RF_methyltr_PrmC"/>
    <property type="match status" value="1"/>
</dbReference>
<dbReference type="GO" id="GO:0102559">
    <property type="term" value="F:peptide chain release factor N(5)-glutamine methyltransferase activity"/>
    <property type="evidence" value="ECO:0007669"/>
    <property type="project" value="UniProtKB-EC"/>
</dbReference>
<gene>
    <name evidence="8" type="primary">hemK</name>
    <name evidence="5" type="synonym">prmC</name>
    <name evidence="8" type="ORF">GCM10011401_13770</name>
</gene>
<dbReference type="EMBL" id="BMIS01000005">
    <property type="protein sequence ID" value="GGE67628.1"/>
    <property type="molecule type" value="Genomic_DNA"/>
</dbReference>
<dbReference type="InterPro" id="IPR029063">
    <property type="entry name" value="SAM-dependent_MTases_sf"/>
</dbReference>
<dbReference type="GO" id="GO:0003676">
    <property type="term" value="F:nucleic acid binding"/>
    <property type="evidence" value="ECO:0007669"/>
    <property type="project" value="InterPro"/>
</dbReference>
<dbReference type="NCBIfam" id="TIGR00536">
    <property type="entry name" value="hemK_fam"/>
    <property type="match status" value="1"/>
</dbReference>
<feature type="domain" description="Release factor glutamine methyltransferase N-terminal" evidence="7">
    <location>
        <begin position="5"/>
        <end position="77"/>
    </location>
</feature>
<keyword evidence="1 5" id="KW-0489">Methyltransferase</keyword>
<proteinExistence type="inferred from homology"/>
<sequence length="307" mass="33203">MELDQLLREAVRRLTQAEITSPRVDAELLASHVLGLSRGELTLKALTGLQVSAPEAERFHDLVAERCRRTPLQHLTGTAPFRALELRVGPGVFIPRPETETVVESVLERLCRLQQEGISRPRVVDLGTGSGAIAAAVAAEHRWAEVHAVELSEEAAAWAQLNFEAQPADAAPVRLHQGDLRDAPEILGDLSGTFDVVVSNPPYIPPDMVPTEVEVREHDPELALYGGGEGGLELPFAVVAAAEQLLHTGGWFIMEHAEAQAAAIAEHCAQRPGLDAVTTHQDMTGRDRATSAVLARPQRGDVAKWRA</sequence>
<dbReference type="NCBIfam" id="TIGR03534">
    <property type="entry name" value="RF_mod_PrmC"/>
    <property type="match status" value="1"/>
</dbReference>
<evidence type="ECO:0000259" key="6">
    <source>
        <dbReference type="Pfam" id="PF05175"/>
    </source>
</evidence>
<dbReference type="RefSeq" id="WP_188684062.1">
    <property type="nucleotide sequence ID" value="NZ_BMIS01000005.1"/>
</dbReference>
<dbReference type="InterPro" id="IPR002052">
    <property type="entry name" value="DNA_methylase_N6_adenine_CS"/>
</dbReference>
<keyword evidence="3 5" id="KW-0949">S-adenosyl-L-methionine</keyword>
<dbReference type="PANTHER" id="PTHR18895:SF74">
    <property type="entry name" value="MTRF1L RELEASE FACTOR GLUTAMINE METHYLTRANSFERASE"/>
    <property type="match status" value="1"/>
</dbReference>
<dbReference type="GO" id="GO:0032259">
    <property type="term" value="P:methylation"/>
    <property type="evidence" value="ECO:0007669"/>
    <property type="project" value="UniProtKB-KW"/>
</dbReference>
<accession>A0A917ENM7</accession>
<dbReference type="InterPro" id="IPR007848">
    <property type="entry name" value="Small_mtfrase_dom"/>
</dbReference>
<feature type="binding site" evidence="5">
    <location>
        <position position="200"/>
    </location>
    <ligand>
        <name>S-adenosyl-L-methionine</name>
        <dbReference type="ChEBI" id="CHEBI:59789"/>
    </ligand>
</feature>
<comment type="caution">
    <text evidence="8">The sequence shown here is derived from an EMBL/GenBank/DDBJ whole genome shotgun (WGS) entry which is preliminary data.</text>
</comment>
<comment type="caution">
    <text evidence="5">Lacks conserved residue(s) required for the propagation of feature annotation.</text>
</comment>
<dbReference type="CDD" id="cd02440">
    <property type="entry name" value="AdoMet_MTases"/>
    <property type="match status" value="1"/>
</dbReference>
<dbReference type="InterPro" id="IPR040758">
    <property type="entry name" value="PrmC_N"/>
</dbReference>
<evidence type="ECO:0000256" key="2">
    <source>
        <dbReference type="ARBA" id="ARBA00022679"/>
    </source>
</evidence>
<dbReference type="PANTHER" id="PTHR18895">
    <property type="entry name" value="HEMK METHYLTRANSFERASE"/>
    <property type="match status" value="1"/>
</dbReference>
<evidence type="ECO:0000313" key="9">
    <source>
        <dbReference type="Proteomes" id="UP000633136"/>
    </source>
</evidence>
<dbReference type="SUPFAM" id="SSF53335">
    <property type="entry name" value="S-adenosyl-L-methionine-dependent methyltransferases"/>
    <property type="match status" value="1"/>
</dbReference>